<evidence type="ECO:0008006" key="4">
    <source>
        <dbReference type="Google" id="ProtNLM"/>
    </source>
</evidence>
<reference evidence="2 3" key="1">
    <citation type="submission" date="2024-03" db="EMBL/GenBank/DDBJ databases">
        <title>Draft genome sequence of Klenkia sp. LSe6-5.</title>
        <authorList>
            <person name="Duangmal K."/>
            <person name="Chantavorakit T."/>
        </authorList>
    </citation>
    <scope>NUCLEOTIDE SEQUENCE [LARGE SCALE GENOMIC DNA]</scope>
    <source>
        <strain evidence="2 3">LSe6-5</strain>
    </source>
</reference>
<feature type="region of interest" description="Disordered" evidence="1">
    <location>
        <begin position="339"/>
        <end position="358"/>
    </location>
</feature>
<evidence type="ECO:0000313" key="2">
    <source>
        <dbReference type="EMBL" id="MEI4271857.1"/>
    </source>
</evidence>
<sequence length="358" mass="39021">MDPQLTFVMARNGGVFTTAHARAAGYDRHAVAAQLRTGAWHAVRYGVHTSGELWAAHQDAGRQHHLEAAAVVLRLERHDTVLSHATAARLHGLLLPADVGTDVELTDPVQHRTGKGYRVRRASLPPEDITVVGGLAVTTLARTLADVAREWDVVDTVVAVDDVLADGRLSRADLVATALRHRHWPGAGRMARAFGLARVGAHSPHETRTRLAFVSAGVPEPVLQAAVLVGRRLVGVLDMLWEEPAVFGECDGRTKVDDPWFGRTAAEAVWAEKCRHDELVDLDLVGVRMKPADLHAPLADKIARLRRLLDRPAPDRPAYRIEQRNRGLRRVPRVAAQGLGLTTVRPGSAASLNQDGHR</sequence>
<proteinExistence type="predicted"/>
<dbReference type="EMBL" id="JBAPLU010000007">
    <property type="protein sequence ID" value="MEI4271857.1"/>
    <property type="molecule type" value="Genomic_DNA"/>
</dbReference>
<gene>
    <name evidence="2" type="ORF">TEK04_08990</name>
</gene>
<dbReference type="Proteomes" id="UP001361570">
    <property type="component" value="Unassembled WGS sequence"/>
</dbReference>
<evidence type="ECO:0000256" key="1">
    <source>
        <dbReference type="SAM" id="MobiDB-lite"/>
    </source>
</evidence>
<name>A0ABU8DSM5_9ACTN</name>
<dbReference type="RefSeq" id="WP_336403994.1">
    <property type="nucleotide sequence ID" value="NZ_JBAPLU010000007.1"/>
</dbReference>
<evidence type="ECO:0000313" key="3">
    <source>
        <dbReference type="Proteomes" id="UP001361570"/>
    </source>
</evidence>
<keyword evidence="3" id="KW-1185">Reference proteome</keyword>
<organism evidence="2 3">
    <name type="scientific">Klenkia sesuvii</name>
    <dbReference type="NCBI Taxonomy" id="3103137"/>
    <lineage>
        <taxon>Bacteria</taxon>
        <taxon>Bacillati</taxon>
        <taxon>Actinomycetota</taxon>
        <taxon>Actinomycetes</taxon>
        <taxon>Geodermatophilales</taxon>
        <taxon>Geodermatophilaceae</taxon>
        <taxon>Klenkia</taxon>
    </lineage>
</organism>
<accession>A0ABU8DSM5</accession>
<comment type="caution">
    <text evidence="2">The sequence shown here is derived from an EMBL/GenBank/DDBJ whole genome shotgun (WGS) entry which is preliminary data.</text>
</comment>
<protein>
    <recommendedName>
        <fullName evidence="4">Transcriptional regulator, AbiEi antitoxin, Type IV TA system</fullName>
    </recommendedName>
</protein>